<accession>A0ABV8HLR0</accession>
<proteinExistence type="predicted"/>
<dbReference type="EMBL" id="JBHSBB010000008">
    <property type="protein sequence ID" value="MFC4031811.1"/>
    <property type="molecule type" value="Genomic_DNA"/>
</dbReference>
<organism evidence="1 2">
    <name type="scientific">Streptomyces polygonati</name>
    <dbReference type="NCBI Taxonomy" id="1617087"/>
    <lineage>
        <taxon>Bacteria</taxon>
        <taxon>Bacillati</taxon>
        <taxon>Actinomycetota</taxon>
        <taxon>Actinomycetes</taxon>
        <taxon>Kitasatosporales</taxon>
        <taxon>Streptomycetaceae</taxon>
        <taxon>Streptomyces</taxon>
    </lineage>
</organism>
<comment type="caution">
    <text evidence="1">The sequence shown here is derived from an EMBL/GenBank/DDBJ whole genome shotgun (WGS) entry which is preliminary data.</text>
</comment>
<protein>
    <submittedName>
        <fullName evidence="1">Uncharacterized protein</fullName>
    </submittedName>
</protein>
<name>A0ABV8HLR0_9ACTN</name>
<evidence type="ECO:0000313" key="1">
    <source>
        <dbReference type="EMBL" id="MFC4031811.1"/>
    </source>
</evidence>
<dbReference type="Proteomes" id="UP001595765">
    <property type="component" value="Unassembled WGS sequence"/>
</dbReference>
<evidence type="ECO:0000313" key="2">
    <source>
        <dbReference type="Proteomes" id="UP001595765"/>
    </source>
</evidence>
<gene>
    <name evidence="1" type="ORF">ACFO3J_10005</name>
</gene>
<sequence length="75" mass="7408">MAPGDLALVAAAAGVALVPRPALPAATAPLALHPLAAPVTRTVSAAVRAGTTRRPDQRRVLDLPRGAAAAWSPAG</sequence>
<keyword evidence="2" id="KW-1185">Reference proteome</keyword>
<dbReference type="RefSeq" id="WP_386428321.1">
    <property type="nucleotide sequence ID" value="NZ_JBHSBB010000008.1"/>
</dbReference>
<reference evidence="2" key="1">
    <citation type="journal article" date="2019" name="Int. J. Syst. Evol. Microbiol.">
        <title>The Global Catalogue of Microorganisms (GCM) 10K type strain sequencing project: providing services to taxonomists for standard genome sequencing and annotation.</title>
        <authorList>
            <consortium name="The Broad Institute Genomics Platform"/>
            <consortium name="The Broad Institute Genome Sequencing Center for Infectious Disease"/>
            <person name="Wu L."/>
            <person name="Ma J."/>
        </authorList>
    </citation>
    <scope>NUCLEOTIDE SEQUENCE [LARGE SCALE GENOMIC DNA]</scope>
    <source>
        <strain evidence="2">CGMCC 4.7237</strain>
    </source>
</reference>